<dbReference type="Proteomes" id="UP001362999">
    <property type="component" value="Unassembled WGS sequence"/>
</dbReference>
<keyword evidence="5" id="KW-1185">Reference proteome</keyword>
<protein>
    <submittedName>
        <fullName evidence="4">Streptothricin hydrolase</fullName>
    </submittedName>
</protein>
<gene>
    <name evidence="4" type="ORF">R3P38DRAFT_2601072</name>
</gene>
<proteinExistence type="inferred from homology"/>
<evidence type="ECO:0000256" key="1">
    <source>
        <dbReference type="ARBA" id="ARBA00006336"/>
    </source>
</evidence>
<dbReference type="InterPro" id="IPR050272">
    <property type="entry name" value="Isochorismatase-like_hydrls"/>
</dbReference>
<dbReference type="InterPro" id="IPR000868">
    <property type="entry name" value="Isochorismatase-like_dom"/>
</dbReference>
<dbReference type="AlphaFoldDB" id="A0AAW0DYA6"/>
<dbReference type="PANTHER" id="PTHR43540">
    <property type="entry name" value="PEROXYUREIDOACRYLATE/UREIDOACRYLATE AMIDOHYDROLASE-RELATED"/>
    <property type="match status" value="1"/>
</dbReference>
<dbReference type="SUPFAM" id="SSF52499">
    <property type="entry name" value="Isochorismatase-like hydrolases"/>
    <property type="match status" value="1"/>
</dbReference>
<evidence type="ECO:0000256" key="2">
    <source>
        <dbReference type="ARBA" id="ARBA00022801"/>
    </source>
</evidence>
<comment type="caution">
    <text evidence="4">The sequence shown here is derived from an EMBL/GenBank/DDBJ whole genome shotgun (WGS) entry which is preliminary data.</text>
</comment>
<accession>A0AAW0DYA6</accession>
<reference evidence="4 5" key="1">
    <citation type="journal article" date="2024" name="J Genomics">
        <title>Draft genome sequencing and assembly of Favolaschia claudopus CIRM-BRFM 2984 isolated from oak limbs.</title>
        <authorList>
            <person name="Navarro D."/>
            <person name="Drula E."/>
            <person name="Chaduli D."/>
            <person name="Cazenave R."/>
            <person name="Ahrendt S."/>
            <person name="Wang J."/>
            <person name="Lipzen A."/>
            <person name="Daum C."/>
            <person name="Barry K."/>
            <person name="Grigoriev I.V."/>
            <person name="Favel A."/>
            <person name="Rosso M.N."/>
            <person name="Martin F."/>
        </authorList>
    </citation>
    <scope>NUCLEOTIDE SEQUENCE [LARGE SCALE GENOMIC DNA]</scope>
    <source>
        <strain evidence="4 5">CIRM-BRFM 2984</strain>
    </source>
</reference>
<dbReference type="EMBL" id="JAWWNJ010000005">
    <property type="protein sequence ID" value="KAK7055981.1"/>
    <property type="molecule type" value="Genomic_DNA"/>
</dbReference>
<name>A0AAW0DYA6_9AGAR</name>
<comment type="similarity">
    <text evidence="1">Belongs to the isochorismatase family.</text>
</comment>
<keyword evidence="2 4" id="KW-0378">Hydrolase</keyword>
<dbReference type="InterPro" id="IPR036380">
    <property type="entry name" value="Isochorismatase-like_sf"/>
</dbReference>
<organism evidence="4 5">
    <name type="scientific">Favolaschia claudopus</name>
    <dbReference type="NCBI Taxonomy" id="2862362"/>
    <lineage>
        <taxon>Eukaryota</taxon>
        <taxon>Fungi</taxon>
        <taxon>Dikarya</taxon>
        <taxon>Basidiomycota</taxon>
        <taxon>Agaricomycotina</taxon>
        <taxon>Agaricomycetes</taxon>
        <taxon>Agaricomycetidae</taxon>
        <taxon>Agaricales</taxon>
        <taxon>Marasmiineae</taxon>
        <taxon>Mycenaceae</taxon>
        <taxon>Favolaschia</taxon>
    </lineage>
</organism>
<dbReference type="GO" id="GO:0016787">
    <property type="term" value="F:hydrolase activity"/>
    <property type="evidence" value="ECO:0007669"/>
    <property type="project" value="UniProtKB-KW"/>
</dbReference>
<evidence type="ECO:0000259" key="3">
    <source>
        <dbReference type="Pfam" id="PF00857"/>
    </source>
</evidence>
<feature type="domain" description="Isochorismatase-like" evidence="3">
    <location>
        <begin position="6"/>
        <end position="147"/>
    </location>
</feature>
<dbReference type="Pfam" id="PF00857">
    <property type="entry name" value="Isochorismatase"/>
    <property type="match status" value="1"/>
</dbReference>
<sequence length="189" mass="20564">MSAHRALLVLNQQVGFISDPPQGIPAARTVRQNIGLVLEQARLASSSEQAPRIIHFRNCGEKGDLDEEGTPTWELLHAPQPGETVMNIRKSNAFSNPALEDLIAPEAEIVVVGLMSEYAIKSTCRAALARGNTVLLIRGAHGTYDHREITESGRLTPAHKISDQVEADLDDAGVMVLDMKYLSGIFEGR</sequence>
<evidence type="ECO:0000313" key="4">
    <source>
        <dbReference type="EMBL" id="KAK7055981.1"/>
    </source>
</evidence>
<evidence type="ECO:0000313" key="5">
    <source>
        <dbReference type="Proteomes" id="UP001362999"/>
    </source>
</evidence>
<dbReference type="Gene3D" id="3.40.50.850">
    <property type="entry name" value="Isochorismatase-like"/>
    <property type="match status" value="1"/>
</dbReference>